<keyword evidence="2" id="KW-1185">Reference proteome</keyword>
<organism evidence="1 2">
    <name type="scientific">Portunus trituberculatus</name>
    <name type="common">Swimming crab</name>
    <name type="synonym">Neptunus trituberculatus</name>
    <dbReference type="NCBI Taxonomy" id="210409"/>
    <lineage>
        <taxon>Eukaryota</taxon>
        <taxon>Metazoa</taxon>
        <taxon>Ecdysozoa</taxon>
        <taxon>Arthropoda</taxon>
        <taxon>Crustacea</taxon>
        <taxon>Multicrustacea</taxon>
        <taxon>Malacostraca</taxon>
        <taxon>Eumalacostraca</taxon>
        <taxon>Eucarida</taxon>
        <taxon>Decapoda</taxon>
        <taxon>Pleocyemata</taxon>
        <taxon>Brachyura</taxon>
        <taxon>Eubrachyura</taxon>
        <taxon>Portunoidea</taxon>
        <taxon>Portunidae</taxon>
        <taxon>Portuninae</taxon>
        <taxon>Portunus</taxon>
    </lineage>
</organism>
<reference evidence="1 2" key="1">
    <citation type="submission" date="2019-05" db="EMBL/GenBank/DDBJ databases">
        <title>Another draft genome of Portunus trituberculatus and its Hox gene families provides insights of decapod evolution.</title>
        <authorList>
            <person name="Jeong J.-H."/>
            <person name="Song I."/>
            <person name="Kim S."/>
            <person name="Choi T."/>
            <person name="Kim D."/>
            <person name="Ryu S."/>
            <person name="Kim W."/>
        </authorList>
    </citation>
    <scope>NUCLEOTIDE SEQUENCE [LARGE SCALE GENOMIC DNA]</scope>
    <source>
        <tissue evidence="1">Muscle</tissue>
    </source>
</reference>
<evidence type="ECO:0000313" key="1">
    <source>
        <dbReference type="EMBL" id="MPC94801.1"/>
    </source>
</evidence>
<protein>
    <submittedName>
        <fullName evidence="1">Uncharacterized protein</fullName>
    </submittedName>
</protein>
<dbReference type="AlphaFoldDB" id="A0A5B7JAA2"/>
<accession>A0A5B7JAA2</accession>
<dbReference type="Proteomes" id="UP000324222">
    <property type="component" value="Unassembled WGS sequence"/>
</dbReference>
<dbReference type="EMBL" id="VSRR010099922">
    <property type="protein sequence ID" value="MPC94801.1"/>
    <property type="molecule type" value="Genomic_DNA"/>
</dbReference>
<sequence>MYLSICISIFVRFHYKITQSNHNNKVQGANKRVAASPAPLSQGWVIALPSQKNFHLRALPNIEKFVSLSLRYNG</sequence>
<comment type="caution">
    <text evidence="1">The sequence shown here is derived from an EMBL/GenBank/DDBJ whole genome shotgun (WGS) entry which is preliminary data.</text>
</comment>
<evidence type="ECO:0000313" key="2">
    <source>
        <dbReference type="Proteomes" id="UP000324222"/>
    </source>
</evidence>
<name>A0A5B7JAA2_PORTR</name>
<proteinExistence type="predicted"/>
<gene>
    <name evidence="1" type="ORF">E2C01_089987</name>
</gene>